<dbReference type="EMBL" id="CAJVPM010036974">
    <property type="protein sequence ID" value="CAG8694181.1"/>
    <property type="molecule type" value="Genomic_DNA"/>
</dbReference>
<reference evidence="1" key="1">
    <citation type="submission" date="2021-06" db="EMBL/GenBank/DDBJ databases">
        <authorList>
            <person name="Kallberg Y."/>
            <person name="Tangrot J."/>
            <person name="Rosling A."/>
        </authorList>
    </citation>
    <scope>NUCLEOTIDE SEQUENCE</scope>
    <source>
        <strain evidence="1">AU212A</strain>
    </source>
</reference>
<protein>
    <submittedName>
        <fullName evidence="1">8026_t:CDS:1</fullName>
    </submittedName>
</protein>
<name>A0ACA9P6G1_9GLOM</name>
<evidence type="ECO:0000313" key="1">
    <source>
        <dbReference type="EMBL" id="CAG8694181.1"/>
    </source>
</evidence>
<evidence type="ECO:0000313" key="2">
    <source>
        <dbReference type="Proteomes" id="UP000789860"/>
    </source>
</evidence>
<dbReference type="Proteomes" id="UP000789860">
    <property type="component" value="Unassembled WGS sequence"/>
</dbReference>
<accession>A0ACA9P6G1</accession>
<organism evidence="1 2">
    <name type="scientific">Scutellospora calospora</name>
    <dbReference type="NCBI Taxonomy" id="85575"/>
    <lineage>
        <taxon>Eukaryota</taxon>
        <taxon>Fungi</taxon>
        <taxon>Fungi incertae sedis</taxon>
        <taxon>Mucoromycota</taxon>
        <taxon>Glomeromycotina</taxon>
        <taxon>Glomeromycetes</taxon>
        <taxon>Diversisporales</taxon>
        <taxon>Gigasporaceae</taxon>
        <taxon>Scutellospora</taxon>
    </lineage>
</organism>
<comment type="caution">
    <text evidence="1">The sequence shown here is derived from an EMBL/GenBank/DDBJ whole genome shotgun (WGS) entry which is preliminary data.</text>
</comment>
<sequence>MQFNSELIINKLQEEEVEFTRELNKLRKQHDEKVDKLIKQHEEKMKDLIRNFSKDDTIIIPKQEESDMSSLIIENDKAPEDKSNISVIDLEKSLEILCINNTPISVQSTSNLNSYHDLDPDLYDYNGILTYSPSVDTKTVSNILTDFTIIDDDVTSISQASPTRYNALPPRTEPINDNKMPNYQRMSIPELK</sequence>
<gene>
    <name evidence="1" type="ORF">SCALOS_LOCUS10252</name>
</gene>
<proteinExistence type="predicted"/>
<keyword evidence="2" id="KW-1185">Reference proteome</keyword>
<feature type="non-terminal residue" evidence="1">
    <location>
        <position position="192"/>
    </location>
</feature>